<name>A0A921QMN1_SORBI</name>
<comment type="caution">
    <text evidence="13">The sequence shown here is derived from an EMBL/GenBank/DDBJ whole genome shotgun (WGS) entry which is preliminary data.</text>
</comment>
<dbReference type="PANTHER" id="PTHR33021:SF197">
    <property type="entry name" value="EARLY NODULIN-LIKE PROTEIN 13"/>
    <property type="match status" value="1"/>
</dbReference>
<feature type="signal peptide" evidence="11">
    <location>
        <begin position="1"/>
        <end position="22"/>
    </location>
</feature>
<dbReference type="InterPro" id="IPR003245">
    <property type="entry name" value="Phytocyanin_dom"/>
</dbReference>
<dbReference type="GO" id="GO:0009055">
    <property type="term" value="F:electron transfer activity"/>
    <property type="evidence" value="ECO:0007669"/>
    <property type="project" value="InterPro"/>
</dbReference>
<organism evidence="13 14">
    <name type="scientific">Sorghum bicolor</name>
    <name type="common">Sorghum</name>
    <name type="synonym">Sorghum vulgare</name>
    <dbReference type="NCBI Taxonomy" id="4558"/>
    <lineage>
        <taxon>Eukaryota</taxon>
        <taxon>Viridiplantae</taxon>
        <taxon>Streptophyta</taxon>
        <taxon>Embryophyta</taxon>
        <taxon>Tracheophyta</taxon>
        <taxon>Spermatophyta</taxon>
        <taxon>Magnoliopsida</taxon>
        <taxon>Liliopsida</taxon>
        <taxon>Poales</taxon>
        <taxon>Poaceae</taxon>
        <taxon>PACMAD clade</taxon>
        <taxon>Panicoideae</taxon>
        <taxon>Andropogonodae</taxon>
        <taxon>Andropogoneae</taxon>
        <taxon>Sorghinae</taxon>
        <taxon>Sorghum</taxon>
    </lineage>
</organism>
<evidence type="ECO:0000256" key="8">
    <source>
        <dbReference type="ARBA" id="ARBA00035011"/>
    </source>
</evidence>
<keyword evidence="2" id="KW-0336">GPI-anchor</keyword>
<keyword evidence="3 11" id="KW-0732">Signal</keyword>
<dbReference type="EMBL" id="CM027686">
    <property type="protein sequence ID" value="KAG0523251.1"/>
    <property type="molecule type" value="Genomic_DNA"/>
</dbReference>
<dbReference type="AlphaFoldDB" id="A0A921QMN1"/>
<reference evidence="13" key="1">
    <citation type="journal article" date="2019" name="BMC Genomics">
        <title>A new reference genome for Sorghum bicolor reveals high levels of sequence similarity between sweet and grain genotypes: implications for the genetics of sugar metabolism.</title>
        <authorList>
            <person name="Cooper E.A."/>
            <person name="Brenton Z.W."/>
            <person name="Flinn B.S."/>
            <person name="Jenkins J."/>
            <person name="Shu S."/>
            <person name="Flowers D."/>
            <person name="Luo F."/>
            <person name="Wang Y."/>
            <person name="Xia P."/>
            <person name="Barry K."/>
            <person name="Daum C."/>
            <person name="Lipzen A."/>
            <person name="Yoshinaga Y."/>
            <person name="Schmutz J."/>
            <person name="Saski C."/>
            <person name="Vermerris W."/>
            <person name="Kresovich S."/>
        </authorList>
    </citation>
    <scope>NUCLEOTIDE SEQUENCE</scope>
</reference>
<dbReference type="Gene3D" id="2.60.40.420">
    <property type="entry name" value="Cupredoxins - blue copper proteins"/>
    <property type="match status" value="1"/>
</dbReference>
<evidence type="ECO:0000256" key="2">
    <source>
        <dbReference type="ARBA" id="ARBA00022622"/>
    </source>
</evidence>
<dbReference type="GO" id="GO:0012505">
    <property type="term" value="C:endomembrane system"/>
    <property type="evidence" value="ECO:0007669"/>
    <property type="project" value="UniProtKB-SubCell"/>
</dbReference>
<dbReference type="SUPFAM" id="SSF49503">
    <property type="entry name" value="Cupredoxins"/>
    <property type="match status" value="1"/>
</dbReference>
<dbReference type="PANTHER" id="PTHR33021">
    <property type="entry name" value="BLUE COPPER PROTEIN"/>
    <property type="match status" value="1"/>
</dbReference>
<dbReference type="PROSITE" id="PS51485">
    <property type="entry name" value="PHYTOCYANIN"/>
    <property type="match status" value="1"/>
</dbReference>
<dbReference type="Gramene" id="EES13663">
    <property type="protein sequence ID" value="EES13663"/>
    <property type="gene ID" value="SORBI_3007G100600"/>
</dbReference>
<dbReference type="KEGG" id="sbi:8065213"/>
<evidence type="ECO:0000256" key="9">
    <source>
        <dbReference type="ARBA" id="ARBA00037868"/>
    </source>
</evidence>
<dbReference type="InterPro" id="IPR039391">
    <property type="entry name" value="Phytocyanin-like"/>
</dbReference>
<evidence type="ECO:0000256" key="6">
    <source>
        <dbReference type="ARBA" id="ARBA00023180"/>
    </source>
</evidence>
<feature type="chain" id="PRO_5037804844" description="Phytocyanin domain-containing protein" evidence="11">
    <location>
        <begin position="23"/>
        <end position="200"/>
    </location>
</feature>
<evidence type="ECO:0000256" key="7">
    <source>
        <dbReference type="ARBA" id="ARBA00023288"/>
    </source>
</evidence>
<evidence type="ECO:0000259" key="12">
    <source>
        <dbReference type="PROSITE" id="PS51485"/>
    </source>
</evidence>
<keyword evidence="7" id="KW-0449">Lipoprotein</keyword>
<keyword evidence="5" id="KW-1015">Disulfide bond</keyword>
<dbReference type="Pfam" id="PF02298">
    <property type="entry name" value="Cu_bind_like"/>
    <property type="match status" value="1"/>
</dbReference>
<dbReference type="GO" id="GO:0098552">
    <property type="term" value="C:side of membrane"/>
    <property type="evidence" value="ECO:0007669"/>
    <property type="project" value="UniProtKB-KW"/>
</dbReference>
<feature type="transmembrane region" description="Helical" evidence="10">
    <location>
        <begin position="182"/>
        <end position="199"/>
    </location>
</feature>
<accession>A0A921QMN1</accession>
<evidence type="ECO:0000256" key="3">
    <source>
        <dbReference type="ARBA" id="ARBA00022729"/>
    </source>
</evidence>
<keyword evidence="6" id="KW-0325">Glycoprotein</keyword>
<evidence type="ECO:0000313" key="13">
    <source>
        <dbReference type="EMBL" id="KAG0523251.1"/>
    </source>
</evidence>
<keyword evidence="10" id="KW-0812">Transmembrane</keyword>
<gene>
    <name evidence="13" type="ORF">BDA96_07G107900</name>
</gene>
<dbReference type="Proteomes" id="UP000807115">
    <property type="component" value="Chromosome 7"/>
</dbReference>
<sequence>MASRVLLLCVSVVLAAAAAAEARDFVVGGANDAWKAPAQPDALAKWSSANRFQVGDKLVFKFAGAADSVLEVTRDDYNRCSTASPLAVHKADAGAGAATVPLSRSGPYYFVGGAPGSCQKGERLLLVVMSDKHGRGRLRGLAPAPEPAAESPFAASFVGGPAAAPAPATGAAGRTAAAGNTGGALLVGAAAVLGALLVWR</sequence>
<evidence type="ECO:0000256" key="4">
    <source>
        <dbReference type="ARBA" id="ARBA00023136"/>
    </source>
</evidence>
<evidence type="ECO:0000256" key="5">
    <source>
        <dbReference type="ARBA" id="ARBA00023157"/>
    </source>
</evidence>
<keyword evidence="10" id="KW-1133">Transmembrane helix</keyword>
<comment type="similarity">
    <text evidence="8">Belongs to the early nodulin-like (ENODL) family.</text>
</comment>
<evidence type="ECO:0000313" key="14">
    <source>
        <dbReference type="Proteomes" id="UP000807115"/>
    </source>
</evidence>
<evidence type="ECO:0000256" key="10">
    <source>
        <dbReference type="SAM" id="Phobius"/>
    </source>
</evidence>
<dbReference type="InterPro" id="IPR041846">
    <property type="entry name" value="ENL_dom"/>
</dbReference>
<protein>
    <recommendedName>
        <fullName evidence="12">Phytocyanin domain-containing protein</fullName>
    </recommendedName>
</protein>
<dbReference type="OrthoDB" id="1937044at2759"/>
<evidence type="ECO:0000256" key="11">
    <source>
        <dbReference type="SAM" id="SignalP"/>
    </source>
</evidence>
<feature type="domain" description="Phytocyanin" evidence="12">
    <location>
        <begin position="23"/>
        <end position="130"/>
    </location>
</feature>
<dbReference type="CDD" id="cd11019">
    <property type="entry name" value="OsENODL1_like"/>
    <property type="match status" value="1"/>
</dbReference>
<reference evidence="13" key="2">
    <citation type="submission" date="2020-10" db="EMBL/GenBank/DDBJ databases">
        <authorList>
            <person name="Cooper E.A."/>
            <person name="Brenton Z.W."/>
            <person name="Flinn B.S."/>
            <person name="Jenkins J."/>
            <person name="Shu S."/>
            <person name="Flowers D."/>
            <person name="Luo F."/>
            <person name="Wang Y."/>
            <person name="Xia P."/>
            <person name="Barry K."/>
            <person name="Daum C."/>
            <person name="Lipzen A."/>
            <person name="Yoshinaga Y."/>
            <person name="Schmutz J."/>
            <person name="Saski C."/>
            <person name="Vermerris W."/>
            <person name="Kresovich S."/>
        </authorList>
    </citation>
    <scope>NUCLEOTIDE SEQUENCE</scope>
</reference>
<keyword evidence="4 10" id="KW-0472">Membrane</keyword>
<dbReference type="InterPro" id="IPR008972">
    <property type="entry name" value="Cupredoxin"/>
</dbReference>
<dbReference type="OMA" id="TRDDYNH"/>
<evidence type="ECO:0000256" key="1">
    <source>
        <dbReference type="ARBA" id="ARBA00004589"/>
    </source>
</evidence>
<dbReference type="FunFam" id="2.60.40.420:FF:000034">
    <property type="entry name" value="Cupredoxin superfamily protein"/>
    <property type="match status" value="1"/>
</dbReference>
<proteinExistence type="inferred from homology"/>
<comment type="subcellular location">
    <subcellularLocation>
        <location evidence="9">Endomembrane system</location>
        <topology evidence="9">Lipid-anchor</topology>
    </subcellularLocation>
    <subcellularLocation>
        <location evidence="1">Membrane</location>
        <topology evidence="1">Lipid-anchor</topology>
        <topology evidence="1">GPI-anchor</topology>
    </subcellularLocation>
</comment>